<dbReference type="InterPro" id="IPR007325">
    <property type="entry name" value="KFase/CYL"/>
</dbReference>
<evidence type="ECO:0000313" key="2">
    <source>
        <dbReference type="Proteomes" id="UP000235826"/>
    </source>
</evidence>
<proteinExistence type="predicted"/>
<dbReference type="EMBL" id="CP025791">
    <property type="protein sequence ID" value="AUP80742.1"/>
    <property type="molecule type" value="Genomic_DNA"/>
</dbReference>
<dbReference type="GO" id="GO:0004061">
    <property type="term" value="F:arylformamidase activity"/>
    <property type="evidence" value="ECO:0007669"/>
    <property type="project" value="InterPro"/>
</dbReference>
<keyword evidence="2" id="KW-1185">Reference proteome</keyword>
<dbReference type="GO" id="GO:0019441">
    <property type="term" value="P:L-tryptophan catabolic process to kynurenine"/>
    <property type="evidence" value="ECO:0007669"/>
    <property type="project" value="InterPro"/>
</dbReference>
<dbReference type="Gene3D" id="3.50.30.50">
    <property type="entry name" value="Putative cyclase"/>
    <property type="match status" value="1"/>
</dbReference>
<dbReference type="PANTHER" id="PTHR31118:SF12">
    <property type="entry name" value="CYCLASE-LIKE PROTEIN 2"/>
    <property type="match status" value="1"/>
</dbReference>
<dbReference type="KEGG" id="fek:C1H87_19285"/>
<organism evidence="1 2">
    <name type="scientific">Flavivirga eckloniae</name>
    <dbReference type="NCBI Taxonomy" id="1803846"/>
    <lineage>
        <taxon>Bacteria</taxon>
        <taxon>Pseudomonadati</taxon>
        <taxon>Bacteroidota</taxon>
        <taxon>Flavobacteriia</taxon>
        <taxon>Flavobacteriales</taxon>
        <taxon>Flavobacteriaceae</taxon>
        <taxon>Flavivirga</taxon>
    </lineage>
</organism>
<accession>A0A2K9PUK1</accession>
<dbReference type="InterPro" id="IPR037175">
    <property type="entry name" value="KFase_sf"/>
</dbReference>
<dbReference type="PANTHER" id="PTHR31118">
    <property type="entry name" value="CYCLASE-LIKE PROTEIN 2"/>
    <property type="match status" value="1"/>
</dbReference>
<dbReference type="RefSeq" id="WP_102757388.1">
    <property type="nucleotide sequence ID" value="NZ_CP025791.1"/>
</dbReference>
<dbReference type="Proteomes" id="UP000235826">
    <property type="component" value="Chromosome"/>
</dbReference>
<dbReference type="AlphaFoldDB" id="A0A2K9PUK1"/>
<dbReference type="OrthoDB" id="9796085at2"/>
<dbReference type="PROSITE" id="PS51257">
    <property type="entry name" value="PROKAR_LIPOPROTEIN"/>
    <property type="match status" value="1"/>
</dbReference>
<reference evidence="1 2" key="1">
    <citation type="submission" date="2018-01" db="EMBL/GenBank/DDBJ databases">
        <title>Complete genome sequence of Flavivirga eckloniae ECD14 isolated from seaweed Ecklonia cava.</title>
        <authorList>
            <person name="Lee J.H."/>
            <person name="Baik K.S."/>
            <person name="Seong C.N."/>
        </authorList>
    </citation>
    <scope>NUCLEOTIDE SEQUENCE [LARGE SCALE GENOMIC DNA]</scope>
    <source>
        <strain evidence="1 2">ECD14</strain>
    </source>
</reference>
<evidence type="ECO:0000313" key="1">
    <source>
        <dbReference type="EMBL" id="AUP80742.1"/>
    </source>
</evidence>
<dbReference type="SUPFAM" id="SSF102198">
    <property type="entry name" value="Putative cyclase"/>
    <property type="match status" value="1"/>
</dbReference>
<name>A0A2K9PUK1_9FLAO</name>
<sequence>MKTLTFYLVLFSTLIACNSKPDSEKQANTAEQPEPQPKISEKKIIDLSHSYSDKTVYWVTSKEFELDTVYRGHTDKGYYYSANNFCTAEHGGTHIDAPIHFIENGETVDKIALEKLIGNAIKIDVYSKAIKNPDYLVSVQDLKTWEVSQKTTIPEGAIILLQTGYSKYYPDKVKYLGTDKRGEDAVKLLHFPGLSPEAAKWLIEKRNIKAIGIDTPSIDYGQSEYFESHVLLLKQSIPVFENLTNLDKLPLSGFEVIALPMKIEGGTGAPLRIIALTNN</sequence>
<protein>
    <submittedName>
        <fullName evidence="1">Cyclase</fullName>
    </submittedName>
</protein>
<dbReference type="Pfam" id="PF04199">
    <property type="entry name" value="Cyclase"/>
    <property type="match status" value="1"/>
</dbReference>
<gene>
    <name evidence="1" type="ORF">C1H87_19285</name>
</gene>